<dbReference type="HAMAP" id="MF_00090">
    <property type="entry name" value="PIMT"/>
    <property type="match status" value="1"/>
</dbReference>
<comment type="similarity">
    <text evidence="2">Belongs to the methyltransferase superfamily. L-isoaspartyl/D-aspartyl protein methyltransferase family.</text>
</comment>
<dbReference type="AlphaFoldDB" id="A0A3B0R3W9"/>
<comment type="subcellular location">
    <subcellularLocation>
        <location evidence="1">Cytoplasm</location>
    </subcellularLocation>
</comment>
<gene>
    <name evidence="8" type="ORF">MNBD_ALPHA06-1203</name>
</gene>
<evidence type="ECO:0000256" key="4">
    <source>
        <dbReference type="ARBA" id="ARBA00022490"/>
    </source>
</evidence>
<accession>A0A3B0R3W9</accession>
<dbReference type="InterPro" id="IPR000682">
    <property type="entry name" value="PCMT"/>
</dbReference>
<dbReference type="Gene3D" id="3.40.50.150">
    <property type="entry name" value="Vaccinia Virus protein VP39"/>
    <property type="match status" value="1"/>
</dbReference>
<dbReference type="EC" id="2.1.1.77" evidence="3"/>
<dbReference type="GO" id="GO:0004719">
    <property type="term" value="F:protein-L-isoaspartate (D-aspartate) O-methyltransferase activity"/>
    <property type="evidence" value="ECO:0007669"/>
    <property type="project" value="UniProtKB-EC"/>
</dbReference>
<dbReference type="PANTHER" id="PTHR11579">
    <property type="entry name" value="PROTEIN-L-ISOASPARTATE O-METHYLTRANSFERASE"/>
    <property type="match status" value="1"/>
</dbReference>
<keyword evidence="6 8" id="KW-0808">Transferase</keyword>
<protein>
    <recommendedName>
        <fullName evidence="3">protein-L-isoaspartate(D-aspartate) O-methyltransferase</fullName>
        <ecNumber evidence="3">2.1.1.77</ecNumber>
    </recommendedName>
</protein>
<evidence type="ECO:0000313" key="8">
    <source>
        <dbReference type="EMBL" id="VAV88174.1"/>
    </source>
</evidence>
<name>A0A3B0R3W9_9ZZZZ</name>
<dbReference type="GO" id="GO:0005737">
    <property type="term" value="C:cytoplasm"/>
    <property type="evidence" value="ECO:0007669"/>
    <property type="project" value="UniProtKB-SubCell"/>
</dbReference>
<evidence type="ECO:0000256" key="3">
    <source>
        <dbReference type="ARBA" id="ARBA00011890"/>
    </source>
</evidence>
<keyword evidence="4" id="KW-0963">Cytoplasm</keyword>
<organism evidence="8">
    <name type="scientific">hydrothermal vent metagenome</name>
    <dbReference type="NCBI Taxonomy" id="652676"/>
    <lineage>
        <taxon>unclassified sequences</taxon>
        <taxon>metagenomes</taxon>
        <taxon>ecological metagenomes</taxon>
    </lineage>
</organism>
<sequence length="210" mass="23413">MNPQTVQLILSLRGEGVSDHDVLSAIETTPRDLFVTPEFIDQAWEDRALPIACGQTISQPMVVGRMTEALCLTGREKVLEIGTGSGYQCAILSKLARRVYTIERYRTLLEEAKRRFAALKLTNIVPRLGDGGLGWPEQDEFDRILMTAAAEEPPKALLAQLRDHGLMVAPIGPSGHQRLTVYRRDGDKFHQHVLDKVRFVPLLCGIARTL</sequence>
<proteinExistence type="inferred from homology"/>
<dbReference type="GO" id="GO:0032259">
    <property type="term" value="P:methylation"/>
    <property type="evidence" value="ECO:0007669"/>
    <property type="project" value="UniProtKB-KW"/>
</dbReference>
<keyword evidence="7" id="KW-0949">S-adenosyl-L-methionine</keyword>
<reference evidence="8" key="1">
    <citation type="submission" date="2018-06" db="EMBL/GenBank/DDBJ databases">
        <authorList>
            <person name="Zhirakovskaya E."/>
        </authorList>
    </citation>
    <scope>NUCLEOTIDE SEQUENCE</scope>
</reference>
<dbReference type="FunFam" id="3.40.50.150:FF:000010">
    <property type="entry name" value="Protein-L-isoaspartate O-methyltransferase"/>
    <property type="match status" value="1"/>
</dbReference>
<dbReference type="NCBIfam" id="NF001453">
    <property type="entry name" value="PRK00312.1"/>
    <property type="match status" value="1"/>
</dbReference>
<evidence type="ECO:0000256" key="7">
    <source>
        <dbReference type="ARBA" id="ARBA00022691"/>
    </source>
</evidence>
<dbReference type="NCBIfam" id="TIGR00080">
    <property type="entry name" value="pimt"/>
    <property type="match status" value="1"/>
</dbReference>
<dbReference type="EMBL" id="UOEE01000059">
    <property type="protein sequence ID" value="VAV88174.1"/>
    <property type="molecule type" value="Genomic_DNA"/>
</dbReference>
<evidence type="ECO:0000256" key="6">
    <source>
        <dbReference type="ARBA" id="ARBA00022679"/>
    </source>
</evidence>
<keyword evidence="5 8" id="KW-0489">Methyltransferase</keyword>
<evidence type="ECO:0000256" key="5">
    <source>
        <dbReference type="ARBA" id="ARBA00022603"/>
    </source>
</evidence>
<dbReference type="SUPFAM" id="SSF53335">
    <property type="entry name" value="S-adenosyl-L-methionine-dependent methyltransferases"/>
    <property type="match status" value="1"/>
</dbReference>
<dbReference type="Pfam" id="PF01135">
    <property type="entry name" value="PCMT"/>
    <property type="match status" value="1"/>
</dbReference>
<dbReference type="CDD" id="cd02440">
    <property type="entry name" value="AdoMet_MTases"/>
    <property type="match status" value="1"/>
</dbReference>
<evidence type="ECO:0000256" key="2">
    <source>
        <dbReference type="ARBA" id="ARBA00005369"/>
    </source>
</evidence>
<evidence type="ECO:0000256" key="1">
    <source>
        <dbReference type="ARBA" id="ARBA00004496"/>
    </source>
</evidence>
<dbReference type="InterPro" id="IPR029063">
    <property type="entry name" value="SAM-dependent_MTases_sf"/>
</dbReference>
<dbReference type="PANTHER" id="PTHR11579:SF0">
    <property type="entry name" value="PROTEIN-L-ISOASPARTATE(D-ASPARTATE) O-METHYLTRANSFERASE"/>
    <property type="match status" value="1"/>
</dbReference>